<dbReference type="EMBL" id="JACRSV010000001">
    <property type="protein sequence ID" value="MBC8558549.1"/>
    <property type="molecule type" value="Genomic_DNA"/>
</dbReference>
<comment type="subcellular location">
    <subcellularLocation>
        <location evidence="1">Cell membrane</location>
        <topology evidence="1">Multi-pass membrane protein</topology>
    </subcellularLocation>
</comment>
<keyword evidence="8 9" id="KW-0472">Membrane</keyword>
<dbReference type="InterPro" id="IPR003593">
    <property type="entry name" value="AAA+_ATPase"/>
</dbReference>
<dbReference type="PROSITE" id="PS50192">
    <property type="entry name" value="T_SNARE"/>
    <property type="match status" value="1"/>
</dbReference>
<dbReference type="PROSITE" id="PS00211">
    <property type="entry name" value="ABC_TRANSPORTER_1"/>
    <property type="match status" value="1"/>
</dbReference>
<dbReference type="Pfam" id="PF00005">
    <property type="entry name" value="ABC_tran"/>
    <property type="match status" value="1"/>
</dbReference>
<dbReference type="PANTHER" id="PTHR43394">
    <property type="entry name" value="ATP-DEPENDENT PERMEASE MDL1, MITOCHONDRIAL"/>
    <property type="match status" value="1"/>
</dbReference>
<dbReference type="AlphaFoldDB" id="A0A926E1V6"/>
<evidence type="ECO:0000256" key="2">
    <source>
        <dbReference type="ARBA" id="ARBA00022448"/>
    </source>
</evidence>
<dbReference type="GO" id="GO:0005886">
    <property type="term" value="C:plasma membrane"/>
    <property type="evidence" value="ECO:0007669"/>
    <property type="project" value="UniProtKB-SubCell"/>
</dbReference>
<dbReference type="RefSeq" id="WP_249293442.1">
    <property type="nucleotide sequence ID" value="NZ_JACRSV010000001.1"/>
</dbReference>
<evidence type="ECO:0000313" key="14">
    <source>
        <dbReference type="Proteomes" id="UP000610760"/>
    </source>
</evidence>
<keyword evidence="7 9" id="KW-1133">Transmembrane helix</keyword>
<feature type="domain" description="T-SNARE coiled-coil homology" evidence="10">
    <location>
        <begin position="152"/>
        <end position="181"/>
    </location>
</feature>
<feature type="domain" description="ABC transmembrane type-1" evidence="12">
    <location>
        <begin position="50"/>
        <end position="342"/>
    </location>
</feature>
<feature type="transmembrane region" description="Helical" evidence="9">
    <location>
        <begin position="45"/>
        <end position="65"/>
    </location>
</feature>
<dbReference type="PROSITE" id="PS50929">
    <property type="entry name" value="ABC_TM1F"/>
    <property type="match status" value="1"/>
</dbReference>
<evidence type="ECO:0000256" key="3">
    <source>
        <dbReference type="ARBA" id="ARBA00022475"/>
    </source>
</evidence>
<feature type="transmembrane region" description="Helical" evidence="9">
    <location>
        <begin position="93"/>
        <end position="116"/>
    </location>
</feature>
<dbReference type="InterPro" id="IPR039421">
    <property type="entry name" value="Type_1_exporter"/>
</dbReference>
<keyword evidence="5" id="KW-0547">Nucleotide-binding</keyword>
<evidence type="ECO:0000256" key="8">
    <source>
        <dbReference type="ARBA" id="ARBA00023136"/>
    </source>
</evidence>
<evidence type="ECO:0000313" key="13">
    <source>
        <dbReference type="EMBL" id="MBC8558549.1"/>
    </source>
</evidence>
<evidence type="ECO:0000259" key="12">
    <source>
        <dbReference type="PROSITE" id="PS50929"/>
    </source>
</evidence>
<feature type="domain" description="ABC transporter" evidence="11">
    <location>
        <begin position="396"/>
        <end position="630"/>
    </location>
</feature>
<dbReference type="SMART" id="SM00382">
    <property type="entry name" value="AAA"/>
    <property type="match status" value="1"/>
</dbReference>
<organism evidence="13 14">
    <name type="scientific">Fumia xinanensis</name>
    <dbReference type="NCBI Taxonomy" id="2763659"/>
    <lineage>
        <taxon>Bacteria</taxon>
        <taxon>Bacillati</taxon>
        <taxon>Bacillota</taxon>
        <taxon>Clostridia</taxon>
        <taxon>Eubacteriales</taxon>
        <taxon>Oscillospiraceae</taxon>
        <taxon>Fumia</taxon>
    </lineage>
</organism>
<dbReference type="Gene3D" id="1.20.1560.10">
    <property type="entry name" value="ABC transporter type 1, transmembrane domain"/>
    <property type="match status" value="1"/>
</dbReference>
<dbReference type="InterPro" id="IPR000727">
    <property type="entry name" value="T_SNARE_dom"/>
</dbReference>
<dbReference type="InterPro" id="IPR003439">
    <property type="entry name" value="ABC_transporter-like_ATP-bd"/>
</dbReference>
<evidence type="ECO:0000256" key="7">
    <source>
        <dbReference type="ARBA" id="ARBA00022989"/>
    </source>
</evidence>
<gene>
    <name evidence="13" type="ORF">H8710_00565</name>
</gene>
<dbReference type="CDD" id="cd18547">
    <property type="entry name" value="ABC_6TM_Tm288_like"/>
    <property type="match status" value="1"/>
</dbReference>
<evidence type="ECO:0000259" key="10">
    <source>
        <dbReference type="PROSITE" id="PS50192"/>
    </source>
</evidence>
<dbReference type="FunFam" id="1.20.1560.10:FF:000011">
    <property type="entry name" value="Multidrug ABC transporter ATP-binding protein"/>
    <property type="match status" value="1"/>
</dbReference>
<name>A0A926E1V6_9FIRM</name>
<dbReference type="GO" id="GO:0016887">
    <property type="term" value="F:ATP hydrolysis activity"/>
    <property type="evidence" value="ECO:0007669"/>
    <property type="project" value="InterPro"/>
</dbReference>
<dbReference type="GO" id="GO:0005524">
    <property type="term" value="F:ATP binding"/>
    <property type="evidence" value="ECO:0007669"/>
    <property type="project" value="UniProtKB-KW"/>
</dbReference>
<dbReference type="GO" id="GO:0015421">
    <property type="term" value="F:ABC-type oligopeptide transporter activity"/>
    <property type="evidence" value="ECO:0007669"/>
    <property type="project" value="TreeGrafter"/>
</dbReference>
<evidence type="ECO:0000256" key="1">
    <source>
        <dbReference type="ARBA" id="ARBA00004651"/>
    </source>
</evidence>
<keyword evidence="14" id="KW-1185">Reference proteome</keyword>
<keyword evidence="6 13" id="KW-0067">ATP-binding</keyword>
<sequence>MSEQKRPPRMRGPMGHGPGAAAIPGEKAHDFKGTIKKLLIYLGKYKLAIALVLFFAVLSAAFNIIGPKILGQATTEVFNGILAQIRGTGGINFGYIGMIVLIMVALYFFSSGFSFVQGWVMNNISMKVTYRFRKDISQKINRMPLKYFESTSQGEVLSRITNDVDTVSHSLQQSLTQIITSVTTIIGVLIMMFTISVPMTLTALCIVPLSLVFVMLIVKKSQHYFVDQQDYLGHVNGQVEEVYGGHVVMKAFNGEKECAETFEKYNDTLYKSAWKSQFLSGLIMPATNFVGNLGYVAVCILGGTLAAGGSIAVGDIQAFIQYVRTFTQPISQLANITNILQQTAAAAERVFEFLDEEEESPEAENPIRVTAENGAFILHYTDENGKAVSEPFHGNVSFQHVSFGYNPDKIIVNDFSAEVKAGQKVAIVGPTGAGKTTMVKLLMRFYDVNSGRILIDGHDIKRFTRHDLRSLFGMVLQETWLYNDTIRENIRYGRLDATDDEVLAASKAARVDHFVKTMPDGYDVMMNEESTNVSQGQKQLLTIARAILADPKILILDEATSSVDTKTELDIQKAMDKLMQHRTSFVIAHRLSTIRDADLILVMNNGDIVEQGNHKELLRQNGFYANLYNAQFESAEEAS</sequence>
<dbReference type="InterPro" id="IPR036640">
    <property type="entry name" value="ABC1_TM_sf"/>
</dbReference>
<dbReference type="InterPro" id="IPR027417">
    <property type="entry name" value="P-loop_NTPase"/>
</dbReference>
<dbReference type="InterPro" id="IPR017871">
    <property type="entry name" value="ABC_transporter-like_CS"/>
</dbReference>
<evidence type="ECO:0000256" key="9">
    <source>
        <dbReference type="SAM" id="Phobius"/>
    </source>
</evidence>
<keyword evidence="2" id="KW-0813">Transport</keyword>
<comment type="caution">
    <text evidence="13">The sequence shown here is derived from an EMBL/GenBank/DDBJ whole genome shotgun (WGS) entry which is preliminary data.</text>
</comment>
<evidence type="ECO:0000256" key="5">
    <source>
        <dbReference type="ARBA" id="ARBA00022741"/>
    </source>
</evidence>
<proteinExistence type="predicted"/>
<dbReference type="PANTHER" id="PTHR43394:SF1">
    <property type="entry name" value="ATP-BINDING CASSETTE SUB-FAMILY B MEMBER 10, MITOCHONDRIAL"/>
    <property type="match status" value="1"/>
</dbReference>
<protein>
    <submittedName>
        <fullName evidence="13">ABC transporter ATP-binding protein</fullName>
    </submittedName>
</protein>
<accession>A0A926E1V6</accession>
<reference evidence="13" key="1">
    <citation type="submission" date="2020-08" db="EMBL/GenBank/DDBJ databases">
        <title>Genome public.</title>
        <authorList>
            <person name="Liu C."/>
            <person name="Sun Q."/>
        </authorList>
    </citation>
    <scope>NUCLEOTIDE SEQUENCE</scope>
    <source>
        <strain evidence="13">NSJ-33</strain>
    </source>
</reference>
<evidence type="ECO:0000256" key="6">
    <source>
        <dbReference type="ARBA" id="ARBA00022840"/>
    </source>
</evidence>
<keyword evidence="3" id="KW-1003">Cell membrane</keyword>
<dbReference type="Gene3D" id="3.40.50.300">
    <property type="entry name" value="P-loop containing nucleotide triphosphate hydrolases"/>
    <property type="match status" value="1"/>
</dbReference>
<dbReference type="FunFam" id="3.40.50.300:FF:000287">
    <property type="entry name" value="Multidrug ABC transporter ATP-binding protein"/>
    <property type="match status" value="1"/>
</dbReference>
<dbReference type="SUPFAM" id="SSF52540">
    <property type="entry name" value="P-loop containing nucleoside triphosphate hydrolases"/>
    <property type="match status" value="1"/>
</dbReference>
<dbReference type="Pfam" id="PF00664">
    <property type="entry name" value="ABC_membrane"/>
    <property type="match status" value="1"/>
</dbReference>
<dbReference type="PROSITE" id="PS50893">
    <property type="entry name" value="ABC_TRANSPORTER_2"/>
    <property type="match status" value="1"/>
</dbReference>
<dbReference type="SUPFAM" id="SSF90123">
    <property type="entry name" value="ABC transporter transmembrane region"/>
    <property type="match status" value="1"/>
</dbReference>
<evidence type="ECO:0000256" key="4">
    <source>
        <dbReference type="ARBA" id="ARBA00022692"/>
    </source>
</evidence>
<evidence type="ECO:0000259" key="11">
    <source>
        <dbReference type="PROSITE" id="PS50893"/>
    </source>
</evidence>
<feature type="transmembrane region" description="Helical" evidence="9">
    <location>
        <begin position="201"/>
        <end position="218"/>
    </location>
</feature>
<dbReference type="Proteomes" id="UP000610760">
    <property type="component" value="Unassembled WGS sequence"/>
</dbReference>
<dbReference type="CDD" id="cd03254">
    <property type="entry name" value="ABCC_Glucan_exporter_like"/>
    <property type="match status" value="1"/>
</dbReference>
<dbReference type="InterPro" id="IPR011527">
    <property type="entry name" value="ABC1_TM_dom"/>
</dbReference>
<feature type="transmembrane region" description="Helical" evidence="9">
    <location>
        <begin position="178"/>
        <end position="195"/>
    </location>
</feature>
<keyword evidence="4 9" id="KW-0812">Transmembrane</keyword>